<dbReference type="EMBL" id="KT970645">
    <property type="protein sequence ID" value="ALO79868.1"/>
    <property type="molecule type" value="Genomic_DNA"/>
</dbReference>
<proteinExistence type="predicted"/>
<dbReference type="SMART" id="SM00530">
    <property type="entry name" value="HTH_XRE"/>
    <property type="match status" value="1"/>
</dbReference>
<dbReference type="KEGG" id="vg:26648605"/>
<feature type="domain" description="HTH cro/C1-type" evidence="4">
    <location>
        <begin position="42"/>
        <end position="96"/>
    </location>
</feature>
<evidence type="ECO:0000256" key="1">
    <source>
        <dbReference type="ARBA" id="ARBA00023015"/>
    </source>
</evidence>
<dbReference type="OrthoDB" id="6548at10239"/>
<dbReference type="CDD" id="cd00093">
    <property type="entry name" value="HTH_XRE"/>
    <property type="match status" value="1"/>
</dbReference>
<dbReference type="GeneID" id="26648605"/>
<dbReference type="Proteomes" id="UP000203057">
    <property type="component" value="Segment"/>
</dbReference>
<dbReference type="PANTHER" id="PTHR40661:SF3">
    <property type="entry name" value="FELS-1 PROPHAGE TRANSCRIPTIONAL REGULATOR"/>
    <property type="match status" value="1"/>
</dbReference>
<keyword evidence="6" id="KW-1185">Reference proteome</keyword>
<dbReference type="Pfam" id="PF13443">
    <property type="entry name" value="HTH_26"/>
    <property type="match status" value="1"/>
</dbReference>
<keyword evidence="3" id="KW-0804">Transcription</keyword>
<dbReference type="PANTHER" id="PTHR40661">
    <property type="match status" value="1"/>
</dbReference>
<gene>
    <name evidence="5" type="ORF">XO28_0028</name>
</gene>
<accession>A0A0S2MVI1</accession>
<name>A0A0S2MVI1_9CAUD</name>
<dbReference type="InterPro" id="IPR010982">
    <property type="entry name" value="Lambda_DNA-bd_dom_sf"/>
</dbReference>
<keyword evidence="1" id="KW-0805">Transcription regulation</keyword>
<dbReference type="GO" id="GO:0003677">
    <property type="term" value="F:DNA binding"/>
    <property type="evidence" value="ECO:0007669"/>
    <property type="project" value="UniProtKB-KW"/>
</dbReference>
<evidence type="ECO:0000313" key="5">
    <source>
        <dbReference type="EMBL" id="ALO79868.1"/>
    </source>
</evidence>
<dbReference type="SUPFAM" id="SSF47413">
    <property type="entry name" value="lambda repressor-like DNA-binding domains"/>
    <property type="match status" value="1"/>
</dbReference>
<dbReference type="InterPro" id="IPR001387">
    <property type="entry name" value="Cro/C1-type_HTH"/>
</dbReference>
<evidence type="ECO:0000256" key="3">
    <source>
        <dbReference type="ARBA" id="ARBA00023163"/>
    </source>
</evidence>
<dbReference type="RefSeq" id="YP_009218161.1">
    <property type="nucleotide sequence ID" value="NC_029008.1"/>
</dbReference>
<organism evidence="5 6">
    <name type="scientific">Bacillus phage phi4J1</name>
    <dbReference type="NCBI Taxonomy" id="1643326"/>
    <lineage>
        <taxon>Viruses</taxon>
        <taxon>Duplodnaviria</taxon>
        <taxon>Heunggongvirae</taxon>
        <taxon>Uroviricota</taxon>
        <taxon>Caudoviricetes</taxon>
        <taxon>Rockvillevirus</taxon>
        <taxon>Rockvillevirus phi4J1</taxon>
    </lineage>
</organism>
<sequence length="185" mass="21346">MSISPLLLLRFVTNLFILIEKGGCYKMEQKQLLNKEIFPIRLKEIMLENNQTIYTLSQRINLSAATVSRYCSGKMAPKLTTIEVIAKQFGINPAWLMGYDVDKLIEKKQPDRKYYQITEKDKKDIAKQLEKMLDGLGDDKNGFAAFDGEPLDEATKMVLKDSLERSMLLAREIAKKKFTPKKYRN</sequence>
<reference evidence="5 6" key="1">
    <citation type="submission" date="2015-10" db="EMBL/GenBank/DDBJ databases">
        <title>Whole Genome sequencing of Bacillus ACT Group Temperature Bacteriophages.</title>
        <authorList>
            <person name="Fouts D.E."/>
            <person name="Rasko D.A."/>
            <person name="Cer R.R."/>
            <person name="Jiang L."/>
            <person name="Fedorova N.B."/>
            <person name="Shvartsbeyn A."/>
            <person name="Read T.D."/>
            <person name="Gill S.R."/>
            <person name="Klumpp J."/>
            <person name="Calendar R."/>
        </authorList>
    </citation>
    <scope>NUCLEOTIDE SEQUENCE [LARGE SCALE GENOMIC DNA]</scope>
</reference>
<dbReference type="PROSITE" id="PS50943">
    <property type="entry name" value="HTH_CROC1"/>
    <property type="match status" value="1"/>
</dbReference>
<keyword evidence="2 5" id="KW-0238">DNA-binding</keyword>
<protein>
    <submittedName>
        <fullName evidence="5">DNA-binding helix-turn-helix protein</fullName>
    </submittedName>
</protein>
<evidence type="ECO:0000259" key="4">
    <source>
        <dbReference type="PROSITE" id="PS50943"/>
    </source>
</evidence>
<dbReference type="Gene3D" id="1.10.260.40">
    <property type="entry name" value="lambda repressor-like DNA-binding domains"/>
    <property type="match status" value="1"/>
</dbReference>
<evidence type="ECO:0000313" key="6">
    <source>
        <dbReference type="Proteomes" id="UP000203057"/>
    </source>
</evidence>
<evidence type="ECO:0000256" key="2">
    <source>
        <dbReference type="ARBA" id="ARBA00023125"/>
    </source>
</evidence>